<name>A0AA39J6X9_ARMTA</name>
<accession>A0AA39J6X9</accession>
<feature type="compositionally biased region" description="Acidic residues" evidence="1">
    <location>
        <begin position="204"/>
        <end position="229"/>
    </location>
</feature>
<feature type="compositionally biased region" description="Pro residues" evidence="1">
    <location>
        <begin position="264"/>
        <end position="273"/>
    </location>
</feature>
<feature type="compositionally biased region" description="Low complexity" evidence="1">
    <location>
        <begin position="233"/>
        <end position="243"/>
    </location>
</feature>
<comment type="caution">
    <text evidence="2">The sequence shown here is derived from an EMBL/GenBank/DDBJ whole genome shotgun (WGS) entry which is preliminary data.</text>
</comment>
<feature type="region of interest" description="Disordered" evidence="1">
    <location>
        <begin position="75"/>
        <end position="107"/>
    </location>
</feature>
<keyword evidence="3" id="KW-1185">Reference proteome</keyword>
<gene>
    <name evidence="2" type="ORF">EV420DRAFT_1487732</name>
</gene>
<protein>
    <submittedName>
        <fullName evidence="2">Uncharacterized protein</fullName>
    </submittedName>
</protein>
<dbReference type="EMBL" id="JAUEPS010000135">
    <property type="protein sequence ID" value="KAK0435939.1"/>
    <property type="molecule type" value="Genomic_DNA"/>
</dbReference>
<proteinExistence type="predicted"/>
<evidence type="ECO:0000313" key="3">
    <source>
        <dbReference type="Proteomes" id="UP001175211"/>
    </source>
</evidence>
<dbReference type="RefSeq" id="XP_060322125.1">
    <property type="nucleotide sequence ID" value="XM_060470558.1"/>
</dbReference>
<sequence length="497" mass="53739">MEMLWTYHLQDSHYGIGLHGQIQHVVAQLSAEHCRVEWHIWELSSLSSTNCSAFLETLIIHLMVNTNIITPPVQSSMMPSPSKTALPADLSPKVTKPPHPVMIKRPQPPRELSFANYHASNKVEKASKPAAPAPAPSSKIPAPTIPFSFLACMPYAQSPILSTPQKAQASIFHHVGPKKVSLSLKKPIVTAKKPVIPAPPITSYEDEEMEGEEAEEEGAVEEELIEEDSSLTSPLVKLSSVPALPLPPAAPSEKTKGKQKAAVPPSPSPPPQPAKQGHGQPPSFKNKKGQGAFSMQKSIHSHLKASIVTGHSCTKAASEALSYEAPSPNSQDKIPEEEMEPVPEDKEEAMQKGDSAPHVMGDVPIASGSGMPEEELSLSIHSVTVDDTVYAHAFHPLVDLQFHEPLSCQALEHFKLLALPPAPASLSKPSTEMHNGHPAAFRAHSDLSAHILHMPNIFHPCFNCSFSSFPELCEFTGEIGKEACTKYRASRHGKCSA</sequence>
<reference evidence="2" key="1">
    <citation type="submission" date="2023-06" db="EMBL/GenBank/DDBJ databases">
        <authorList>
            <consortium name="Lawrence Berkeley National Laboratory"/>
            <person name="Ahrendt S."/>
            <person name="Sahu N."/>
            <person name="Indic B."/>
            <person name="Wong-Bajracharya J."/>
            <person name="Merenyi Z."/>
            <person name="Ke H.-M."/>
            <person name="Monk M."/>
            <person name="Kocsube S."/>
            <person name="Drula E."/>
            <person name="Lipzen A."/>
            <person name="Balint B."/>
            <person name="Henrissat B."/>
            <person name="Andreopoulos B."/>
            <person name="Martin F.M."/>
            <person name="Harder C.B."/>
            <person name="Rigling D."/>
            <person name="Ford K.L."/>
            <person name="Foster G.D."/>
            <person name="Pangilinan J."/>
            <person name="Papanicolaou A."/>
            <person name="Barry K."/>
            <person name="LaButti K."/>
            <person name="Viragh M."/>
            <person name="Koriabine M."/>
            <person name="Yan M."/>
            <person name="Riley R."/>
            <person name="Champramary S."/>
            <person name="Plett K.L."/>
            <person name="Tsai I.J."/>
            <person name="Slot J."/>
            <person name="Sipos G."/>
            <person name="Plett J."/>
            <person name="Nagy L.G."/>
            <person name="Grigoriev I.V."/>
        </authorList>
    </citation>
    <scope>NUCLEOTIDE SEQUENCE</scope>
    <source>
        <strain evidence="2">CCBAS 213</strain>
    </source>
</reference>
<dbReference type="AlphaFoldDB" id="A0AA39J6X9"/>
<dbReference type="GeneID" id="85354106"/>
<evidence type="ECO:0000256" key="1">
    <source>
        <dbReference type="SAM" id="MobiDB-lite"/>
    </source>
</evidence>
<feature type="region of interest" description="Disordered" evidence="1">
    <location>
        <begin position="196"/>
        <end position="294"/>
    </location>
</feature>
<feature type="region of interest" description="Disordered" evidence="1">
    <location>
        <begin position="319"/>
        <end position="342"/>
    </location>
</feature>
<evidence type="ECO:0000313" key="2">
    <source>
        <dbReference type="EMBL" id="KAK0435939.1"/>
    </source>
</evidence>
<dbReference type="Proteomes" id="UP001175211">
    <property type="component" value="Unassembled WGS sequence"/>
</dbReference>
<organism evidence="2 3">
    <name type="scientific">Armillaria tabescens</name>
    <name type="common">Ringless honey mushroom</name>
    <name type="synonym">Agaricus tabescens</name>
    <dbReference type="NCBI Taxonomy" id="1929756"/>
    <lineage>
        <taxon>Eukaryota</taxon>
        <taxon>Fungi</taxon>
        <taxon>Dikarya</taxon>
        <taxon>Basidiomycota</taxon>
        <taxon>Agaricomycotina</taxon>
        <taxon>Agaricomycetes</taxon>
        <taxon>Agaricomycetidae</taxon>
        <taxon>Agaricales</taxon>
        <taxon>Marasmiineae</taxon>
        <taxon>Physalacriaceae</taxon>
        <taxon>Desarmillaria</taxon>
    </lineage>
</organism>